<gene>
    <name evidence="2" type="ORF">ARMGADRAFT_1079118</name>
</gene>
<accession>A0A2H3DZC5</accession>
<dbReference type="Proteomes" id="UP000217790">
    <property type="component" value="Unassembled WGS sequence"/>
</dbReference>
<organism evidence="2 3">
    <name type="scientific">Armillaria gallica</name>
    <name type="common">Bulbous honey fungus</name>
    <name type="synonym">Armillaria bulbosa</name>
    <dbReference type="NCBI Taxonomy" id="47427"/>
    <lineage>
        <taxon>Eukaryota</taxon>
        <taxon>Fungi</taxon>
        <taxon>Dikarya</taxon>
        <taxon>Basidiomycota</taxon>
        <taxon>Agaricomycotina</taxon>
        <taxon>Agaricomycetes</taxon>
        <taxon>Agaricomycetidae</taxon>
        <taxon>Agaricales</taxon>
        <taxon>Marasmiineae</taxon>
        <taxon>Physalacriaceae</taxon>
        <taxon>Armillaria</taxon>
    </lineage>
</organism>
<protein>
    <submittedName>
        <fullName evidence="2">Uncharacterized protein</fullName>
    </submittedName>
</protein>
<keyword evidence="3" id="KW-1185">Reference proteome</keyword>
<feature type="region of interest" description="Disordered" evidence="1">
    <location>
        <begin position="1"/>
        <end position="26"/>
    </location>
</feature>
<dbReference type="AlphaFoldDB" id="A0A2H3DZC5"/>
<name>A0A2H3DZC5_ARMGA</name>
<sequence>MISSLTLAFPSSSGQSSTPSNLAIDHSSLGGVQQRTGLFALAVAFSVSWLEDKGTPSAVAIRESNVHEG</sequence>
<evidence type="ECO:0000313" key="2">
    <source>
        <dbReference type="EMBL" id="PBK94447.1"/>
    </source>
</evidence>
<dbReference type="EMBL" id="KZ293654">
    <property type="protein sequence ID" value="PBK94447.1"/>
    <property type="molecule type" value="Genomic_DNA"/>
</dbReference>
<evidence type="ECO:0000313" key="3">
    <source>
        <dbReference type="Proteomes" id="UP000217790"/>
    </source>
</evidence>
<evidence type="ECO:0000256" key="1">
    <source>
        <dbReference type="SAM" id="MobiDB-lite"/>
    </source>
</evidence>
<proteinExistence type="predicted"/>
<reference evidence="3" key="1">
    <citation type="journal article" date="2017" name="Nat. Ecol. Evol.">
        <title>Genome expansion and lineage-specific genetic innovations in the forest pathogenic fungi Armillaria.</title>
        <authorList>
            <person name="Sipos G."/>
            <person name="Prasanna A.N."/>
            <person name="Walter M.C."/>
            <person name="O'Connor E."/>
            <person name="Balint B."/>
            <person name="Krizsan K."/>
            <person name="Kiss B."/>
            <person name="Hess J."/>
            <person name="Varga T."/>
            <person name="Slot J."/>
            <person name="Riley R."/>
            <person name="Boka B."/>
            <person name="Rigling D."/>
            <person name="Barry K."/>
            <person name="Lee J."/>
            <person name="Mihaltcheva S."/>
            <person name="LaButti K."/>
            <person name="Lipzen A."/>
            <person name="Waldron R."/>
            <person name="Moloney N.M."/>
            <person name="Sperisen C."/>
            <person name="Kredics L."/>
            <person name="Vagvoelgyi C."/>
            <person name="Patrignani A."/>
            <person name="Fitzpatrick D."/>
            <person name="Nagy I."/>
            <person name="Doyle S."/>
            <person name="Anderson J.B."/>
            <person name="Grigoriev I.V."/>
            <person name="Gueldener U."/>
            <person name="Muensterkoetter M."/>
            <person name="Nagy L.G."/>
        </authorList>
    </citation>
    <scope>NUCLEOTIDE SEQUENCE [LARGE SCALE GENOMIC DNA]</scope>
    <source>
        <strain evidence="3">Ar21-2</strain>
    </source>
</reference>
<feature type="compositionally biased region" description="Low complexity" evidence="1">
    <location>
        <begin position="11"/>
        <end position="20"/>
    </location>
</feature>
<feature type="compositionally biased region" description="Polar residues" evidence="1">
    <location>
        <begin position="1"/>
        <end position="10"/>
    </location>
</feature>
<dbReference type="InParanoid" id="A0A2H3DZC5"/>